<dbReference type="PANTHER" id="PTHR12480">
    <property type="entry name" value="ARGININE DEMETHYLASE AND LYSYL-HYDROXYLASE JMJD"/>
    <property type="match status" value="1"/>
</dbReference>
<dbReference type="GO" id="GO:0033749">
    <property type="term" value="F:histone H4R3 demethylase activity"/>
    <property type="evidence" value="ECO:0007669"/>
    <property type="project" value="TreeGrafter"/>
</dbReference>
<dbReference type="GO" id="GO:0106140">
    <property type="term" value="F:P-TEFb complex binding"/>
    <property type="evidence" value="ECO:0007669"/>
    <property type="project" value="TreeGrafter"/>
</dbReference>
<evidence type="ECO:0000313" key="4">
    <source>
        <dbReference type="Proteomes" id="UP000481153"/>
    </source>
</evidence>
<dbReference type="InterPro" id="IPR041667">
    <property type="entry name" value="Cupin_8"/>
</dbReference>
<dbReference type="Gene3D" id="2.60.120.650">
    <property type="entry name" value="Cupin"/>
    <property type="match status" value="1"/>
</dbReference>
<name>A0A6G0XJY5_9STRA</name>
<keyword evidence="4" id="KW-1185">Reference proteome</keyword>
<feature type="compositionally biased region" description="Acidic residues" evidence="1">
    <location>
        <begin position="456"/>
        <end position="467"/>
    </location>
</feature>
<dbReference type="GO" id="GO:0005737">
    <property type="term" value="C:cytoplasm"/>
    <property type="evidence" value="ECO:0007669"/>
    <property type="project" value="TreeGrafter"/>
</dbReference>
<dbReference type="Proteomes" id="UP000481153">
    <property type="component" value="Unassembled WGS sequence"/>
</dbReference>
<feature type="domain" description="JmjC" evidence="2">
    <location>
        <begin position="251"/>
        <end position="402"/>
    </location>
</feature>
<proteinExistence type="predicted"/>
<dbReference type="AlphaFoldDB" id="A0A6G0XJY5"/>
<evidence type="ECO:0000313" key="3">
    <source>
        <dbReference type="EMBL" id="KAF0740692.1"/>
    </source>
</evidence>
<protein>
    <recommendedName>
        <fullName evidence="2">JmjC domain-containing protein</fullName>
    </recommendedName>
</protein>
<dbReference type="PANTHER" id="PTHR12480:SF22">
    <property type="entry name" value="JMJC DOMAIN-CONTAINING PROTEIN"/>
    <property type="match status" value="1"/>
</dbReference>
<accession>A0A6G0XJY5</accession>
<reference evidence="3 4" key="1">
    <citation type="submission" date="2019-07" db="EMBL/GenBank/DDBJ databases">
        <title>Genomics analysis of Aphanomyces spp. identifies a new class of oomycete effector associated with host adaptation.</title>
        <authorList>
            <person name="Gaulin E."/>
        </authorList>
    </citation>
    <scope>NUCLEOTIDE SEQUENCE [LARGE SCALE GENOMIC DNA]</scope>
    <source>
        <strain evidence="3 4">ATCC 201684</strain>
    </source>
</reference>
<evidence type="ECO:0000256" key="1">
    <source>
        <dbReference type="SAM" id="MobiDB-lite"/>
    </source>
</evidence>
<dbReference type="VEuPathDB" id="FungiDB:AeMF1_002807"/>
<comment type="caution">
    <text evidence="3">The sequence shown here is derived from an EMBL/GenBank/DDBJ whole genome shotgun (WGS) entry which is preliminary data.</text>
</comment>
<organism evidence="3 4">
    <name type="scientific">Aphanomyces euteiches</name>
    <dbReference type="NCBI Taxonomy" id="100861"/>
    <lineage>
        <taxon>Eukaryota</taxon>
        <taxon>Sar</taxon>
        <taxon>Stramenopiles</taxon>
        <taxon>Oomycota</taxon>
        <taxon>Saprolegniomycetes</taxon>
        <taxon>Saprolegniales</taxon>
        <taxon>Verrucalvaceae</taxon>
        <taxon>Aphanomyces</taxon>
    </lineage>
</organism>
<dbReference type="Pfam" id="PF13621">
    <property type="entry name" value="Cupin_8"/>
    <property type="match status" value="1"/>
</dbReference>
<dbReference type="InterPro" id="IPR050910">
    <property type="entry name" value="JMJD6_ArgDemeth/LysHydrox"/>
</dbReference>
<dbReference type="InterPro" id="IPR003347">
    <property type="entry name" value="JmjC_dom"/>
</dbReference>
<dbReference type="EMBL" id="VJMJ01000047">
    <property type="protein sequence ID" value="KAF0740692.1"/>
    <property type="molecule type" value="Genomic_DNA"/>
</dbReference>
<dbReference type="PROSITE" id="PS51184">
    <property type="entry name" value="JMJC"/>
    <property type="match status" value="1"/>
</dbReference>
<dbReference type="SMART" id="SM00558">
    <property type="entry name" value="JmjC"/>
    <property type="match status" value="1"/>
</dbReference>
<dbReference type="GO" id="GO:0005634">
    <property type="term" value="C:nucleus"/>
    <property type="evidence" value="ECO:0007669"/>
    <property type="project" value="TreeGrafter"/>
</dbReference>
<feature type="region of interest" description="Disordered" evidence="1">
    <location>
        <begin position="454"/>
        <end position="476"/>
    </location>
</feature>
<sequence>MVDALAEVARWYRKQPAARSGGVNQETDSCCPSTKLNRLLSIDIVQEFLRDKVSELRISLQRDRENHALHATIALFLELVDRTDDDVVYHMERAMALAPDEVQYKAHHRRMAFNAVSKRAIIEIERKIKNGEIQTIPTKTSIAVRDSSSLTADEFIANYSVERMPVVIRGGAPLVTHPLWTLDFLSSHPAVATVQVETKRKVLDSVRWACLEDGPRLSLRDFIAQKASAQLYVHDVSIPLHFPGLAETMNIPAYFAGDFLQLAPQGSLYRETWPSLFLGPASTESQTHIDSFGSNFWMALMEGRKRWLLVHPDDVHLLYPHWHPGSPDLVFSVDLARPDHSLFPLHKYARVSECIMEAGDILFVPAGTPHYVENITDTVAVSSNYIDSSNWPLAREALEQQSFSDPRAAELLAHLEKIVAEGESHASREGLSLSFQEFKDPKKIDRSTKRRRIEDEFAADFDEDPEEDYKNGVASY</sequence>
<evidence type="ECO:0000259" key="2">
    <source>
        <dbReference type="PROSITE" id="PS51184"/>
    </source>
</evidence>
<gene>
    <name evidence="3" type="ORF">Ae201684_003926</name>
</gene>
<dbReference type="SUPFAM" id="SSF51197">
    <property type="entry name" value="Clavaminate synthase-like"/>
    <property type="match status" value="1"/>
</dbReference>